<protein>
    <recommendedName>
        <fullName evidence="7">Peptidase M14 domain-containing protein</fullName>
    </recommendedName>
</protein>
<dbReference type="EMBL" id="UINC01001038">
    <property type="protein sequence ID" value="SUZ68401.1"/>
    <property type="molecule type" value="Genomic_DNA"/>
</dbReference>
<reference evidence="8" key="1">
    <citation type="submission" date="2018-05" db="EMBL/GenBank/DDBJ databases">
        <authorList>
            <person name="Lanie J.A."/>
            <person name="Ng W.-L."/>
            <person name="Kazmierczak K.M."/>
            <person name="Andrzejewski T.M."/>
            <person name="Davidsen T.M."/>
            <person name="Wayne K.J."/>
            <person name="Tettelin H."/>
            <person name="Glass J.I."/>
            <person name="Rusch D."/>
            <person name="Podicherti R."/>
            <person name="Tsui H.-C.T."/>
            <person name="Winkler M.E."/>
        </authorList>
    </citation>
    <scope>NUCLEOTIDE SEQUENCE</scope>
</reference>
<dbReference type="InterPro" id="IPR000834">
    <property type="entry name" value="Peptidase_M14"/>
</dbReference>
<dbReference type="AlphaFoldDB" id="A0A381PN10"/>
<keyword evidence="5" id="KW-0862">Zinc</keyword>
<feature type="domain" description="Peptidase M14" evidence="7">
    <location>
        <begin position="68"/>
        <end position="233"/>
    </location>
</feature>
<gene>
    <name evidence="8" type="ORF">METZ01_LOCUS21255</name>
</gene>
<accession>A0A381PN10</accession>
<dbReference type="GO" id="GO:0008270">
    <property type="term" value="F:zinc ion binding"/>
    <property type="evidence" value="ECO:0007669"/>
    <property type="project" value="InterPro"/>
</dbReference>
<keyword evidence="3" id="KW-0645">Protease</keyword>
<comment type="similarity">
    <text evidence="2">Belongs to the peptidase M14 family.</text>
</comment>
<organism evidence="8">
    <name type="scientific">marine metagenome</name>
    <dbReference type="NCBI Taxonomy" id="408172"/>
    <lineage>
        <taxon>unclassified sequences</taxon>
        <taxon>metagenomes</taxon>
        <taxon>ecological metagenomes</taxon>
    </lineage>
</organism>
<dbReference type="SUPFAM" id="SSF52317">
    <property type="entry name" value="Class I glutamine amidotransferase-like"/>
    <property type="match status" value="1"/>
</dbReference>
<proteinExistence type="inferred from homology"/>
<keyword evidence="6" id="KW-0482">Metalloprotease</keyword>
<evidence type="ECO:0000313" key="8">
    <source>
        <dbReference type="EMBL" id="SUZ68401.1"/>
    </source>
</evidence>
<evidence type="ECO:0000256" key="5">
    <source>
        <dbReference type="ARBA" id="ARBA00022833"/>
    </source>
</evidence>
<evidence type="ECO:0000256" key="3">
    <source>
        <dbReference type="ARBA" id="ARBA00022670"/>
    </source>
</evidence>
<dbReference type="PANTHER" id="PTHR11705:SF143">
    <property type="entry name" value="SLL0236 PROTEIN"/>
    <property type="match status" value="1"/>
</dbReference>
<dbReference type="Gene3D" id="3.40.630.10">
    <property type="entry name" value="Zn peptidases"/>
    <property type="match status" value="1"/>
</dbReference>
<sequence length="800" mass="87918">MGTIFMLFRSTLVGGKRMLHRVLTGPSLTLVAVGLLSAQDVPTPESHFGYEIGSEQNLANWTELTAYYEVLAQTSERVKVDTLGLTTMGRPFVMVTVTSEENQARLSELHDIQMRLADPRRVSGDEELQELIAAGRTVVLITHGIHSTEVGGSQTAARLLYRLASSNEERVREILDNVILLDIPSLNPDGTEWVADWYNEWVGTEYEASSLPWLYHYYVGHDNNRDWYAFTQSETQHTVLGAHNAWHPQIVHDIHQMGGGGARIFFPPYMDPIEHNVDPAIVSAVNMLGTAMAAELTASGKSGVVTSAIYDGFTPARAYQHYHGGARILSETASADLATSVNVSPARIGGGRGYDAATASANYPNPWTGGPWGLPDIVDYMDAGALALLSNAAKNRRFWLENFYRINERAVNGWDEWPAAWVIPADQDNETGLAYVLRILRMGDVEVYRASEAFEADGEAFPLGTYVVPMNQPYASFAQTLLEVQQYPDLREYPGGPPRRPYDVTAHTLPLLMNVAAVSVEELDPDVAAVIEPTPIETPGFVFELPEALQGERAPRIAIYKSWREPMEAGWTRWVFDQHELAYDTLKNARVRAGDLRRDYDVILFQGQDPNSISSGFRRGTVPEAYAGGVGSEGERALDRFVREGGRIVAIEAATDYVAEIFDLGVSSAVERLNASDFYIPGSILEMRPEPGHALNVGLPESVGAWFSRASRAFDVSDPSVRVTARFSDGNPLRSGWLLGPEHVAGKPAVVETSVGQGSVVLFGFQPNYRAQTVATWPMLFNALTPGPSGPSRLDRGDDE</sequence>
<keyword evidence="4" id="KW-0378">Hydrolase</keyword>
<dbReference type="GO" id="GO:0005615">
    <property type="term" value="C:extracellular space"/>
    <property type="evidence" value="ECO:0007669"/>
    <property type="project" value="TreeGrafter"/>
</dbReference>
<dbReference type="CDD" id="cd06240">
    <property type="entry name" value="M14-like"/>
    <property type="match status" value="1"/>
</dbReference>
<evidence type="ECO:0000256" key="4">
    <source>
        <dbReference type="ARBA" id="ARBA00022801"/>
    </source>
</evidence>
<evidence type="ECO:0000259" key="7">
    <source>
        <dbReference type="Pfam" id="PF00246"/>
    </source>
</evidence>
<dbReference type="InterPro" id="IPR029062">
    <property type="entry name" value="Class_I_gatase-like"/>
</dbReference>
<dbReference type="GO" id="GO:0004181">
    <property type="term" value="F:metallocarboxypeptidase activity"/>
    <property type="evidence" value="ECO:0007669"/>
    <property type="project" value="InterPro"/>
</dbReference>
<dbReference type="SUPFAM" id="SSF53187">
    <property type="entry name" value="Zn-dependent exopeptidases"/>
    <property type="match status" value="1"/>
</dbReference>
<evidence type="ECO:0000256" key="6">
    <source>
        <dbReference type="ARBA" id="ARBA00023049"/>
    </source>
</evidence>
<evidence type="ECO:0000256" key="1">
    <source>
        <dbReference type="ARBA" id="ARBA00001947"/>
    </source>
</evidence>
<comment type="cofactor">
    <cofactor evidence="1">
        <name>Zn(2+)</name>
        <dbReference type="ChEBI" id="CHEBI:29105"/>
    </cofactor>
</comment>
<name>A0A381PN10_9ZZZZ</name>
<dbReference type="Pfam" id="PF00246">
    <property type="entry name" value="Peptidase_M14"/>
    <property type="match status" value="1"/>
</dbReference>
<dbReference type="GO" id="GO:0006508">
    <property type="term" value="P:proteolysis"/>
    <property type="evidence" value="ECO:0007669"/>
    <property type="project" value="UniProtKB-KW"/>
</dbReference>
<dbReference type="PANTHER" id="PTHR11705">
    <property type="entry name" value="PROTEASE FAMILY M14 CARBOXYPEPTIDASE A,B"/>
    <property type="match status" value="1"/>
</dbReference>
<evidence type="ECO:0000256" key="2">
    <source>
        <dbReference type="ARBA" id="ARBA00005988"/>
    </source>
</evidence>